<dbReference type="OrthoDB" id="2309646at2759"/>
<gene>
    <name evidence="1" type="ORF">RirG_103360</name>
</gene>
<keyword evidence="2" id="KW-1185">Reference proteome</keyword>
<name>A0A015L7X1_RHIIW</name>
<accession>A0A015L7X1</accession>
<dbReference type="EMBL" id="JEMT01017228">
    <property type="protein sequence ID" value="EXX68626.1"/>
    <property type="molecule type" value="Genomic_DNA"/>
</dbReference>
<dbReference type="AlphaFoldDB" id="A0A015L7X1"/>
<comment type="caution">
    <text evidence="1">The sequence shown here is derived from an EMBL/GenBank/DDBJ whole genome shotgun (WGS) entry which is preliminary data.</text>
</comment>
<proteinExistence type="predicted"/>
<reference evidence="1 2" key="1">
    <citation type="submission" date="2014-02" db="EMBL/GenBank/DDBJ databases">
        <title>Single nucleus genome sequencing reveals high similarity among nuclei of an endomycorrhizal fungus.</title>
        <authorList>
            <person name="Lin K."/>
            <person name="Geurts R."/>
            <person name="Zhang Z."/>
            <person name="Limpens E."/>
            <person name="Saunders D.G."/>
            <person name="Mu D."/>
            <person name="Pang E."/>
            <person name="Cao H."/>
            <person name="Cha H."/>
            <person name="Lin T."/>
            <person name="Zhou Q."/>
            <person name="Shang Y."/>
            <person name="Li Y."/>
            <person name="Ivanov S."/>
            <person name="Sharma T."/>
            <person name="Velzen R.V."/>
            <person name="Ruijter N.D."/>
            <person name="Aanen D.K."/>
            <person name="Win J."/>
            <person name="Kamoun S."/>
            <person name="Bisseling T."/>
            <person name="Huang S."/>
        </authorList>
    </citation>
    <scope>NUCLEOTIDE SEQUENCE [LARGE SCALE GENOMIC DNA]</scope>
    <source>
        <strain evidence="2">DAOM197198w</strain>
    </source>
</reference>
<evidence type="ECO:0000313" key="2">
    <source>
        <dbReference type="Proteomes" id="UP000022910"/>
    </source>
</evidence>
<dbReference type="Proteomes" id="UP000022910">
    <property type="component" value="Unassembled WGS sequence"/>
</dbReference>
<protein>
    <recommendedName>
        <fullName evidence="3">F-box domain-containing protein</fullName>
    </recommendedName>
</protein>
<evidence type="ECO:0008006" key="3">
    <source>
        <dbReference type="Google" id="ProtNLM"/>
    </source>
</evidence>
<dbReference type="STRING" id="1432141.A0A015L7X1"/>
<dbReference type="HOGENOM" id="CLU_028913_2_1_1"/>
<evidence type="ECO:0000313" key="1">
    <source>
        <dbReference type="EMBL" id="EXX68626.1"/>
    </source>
</evidence>
<organism evidence="1 2">
    <name type="scientific">Rhizophagus irregularis (strain DAOM 197198w)</name>
    <name type="common">Glomus intraradices</name>
    <dbReference type="NCBI Taxonomy" id="1432141"/>
    <lineage>
        <taxon>Eukaryota</taxon>
        <taxon>Fungi</taxon>
        <taxon>Fungi incertae sedis</taxon>
        <taxon>Mucoromycota</taxon>
        <taxon>Glomeromycotina</taxon>
        <taxon>Glomeromycetes</taxon>
        <taxon>Glomerales</taxon>
        <taxon>Glomeraceae</taxon>
        <taxon>Rhizophagus</taxon>
    </lineage>
</organism>
<sequence length="545" mass="64541">MSCSKIFSGDLPELAYEIIKYFQDDFPTLYSCILVNRLWCRLTIPLLWKDPFSISTGNYKFIGIYLNNLKGDLKTKLNDYEIDKLLPLNNTLFNYPSFIKYLNTKEIITSIEKWFEISVGTLIKFKKRYFIKNAYLNLKTDFKRLIHMSLFKIFIENEVNLHTFEIEVTLNGYSSYFNDIFELILQNTNFIHNIKYLKLYTGRTPSFLYFNETNDDKLTKDHILKLINLHPNLKKVVLDNKSFPLYQSLLSSSKISNSICSNTLNTIILYCINFQDIINLDNVFDQLNVLESIHLIYCYPLNTGFIQQILNLTKPFKLKSLIINYRSQIDESLHLLLQKFGDYLENFGYCNYDLLSKQKLLESIMKYCKNIKLLDLHEYEIQIIHPILNLIENINQNLNYLSINIFQSLISNSNITEYIKYSSLILQNLGQILPSKLEYLSLILHIKEDNFEFFLKNSQNTFIKKLLINNKDGDDILPSIKEYIMKKKRVKYLSIKNSSYKYLLFNNEDLFYLKGEVEEFNSYNIKVQNYDDSIIKVYNYLKKSD</sequence>